<gene>
    <name evidence="2" type="ORF">CUS_8009</name>
</gene>
<sequence length="143" mass="15976">MSTKKVLIVIFTALMVLVSTVALVVGISAFRLIKRCTESVSAEFIGYDIVKRSSTGKSSYKNYYPKFRYEYGGKLYEVTGSNTYARDKAEGYVQEIYIDPDSPEDFIDPENNNKLIPTICVAAGIFMDILALYLIIDAVKNGK</sequence>
<feature type="transmembrane region" description="Helical" evidence="1">
    <location>
        <begin position="115"/>
        <end position="136"/>
    </location>
</feature>
<protein>
    <recommendedName>
        <fullName evidence="4">DUF3592 domain-containing protein</fullName>
    </recommendedName>
</protein>
<proteinExistence type="predicted"/>
<dbReference type="STRING" id="246199.CUS_8009"/>
<name>E9SAP7_RUMAL</name>
<evidence type="ECO:0000313" key="3">
    <source>
        <dbReference type="Proteomes" id="UP000004259"/>
    </source>
</evidence>
<evidence type="ECO:0008006" key="4">
    <source>
        <dbReference type="Google" id="ProtNLM"/>
    </source>
</evidence>
<dbReference type="RefSeq" id="WP_002848518.1">
    <property type="nucleotide sequence ID" value="NZ_ADKM02000062.1"/>
</dbReference>
<feature type="transmembrane region" description="Helical" evidence="1">
    <location>
        <begin position="6"/>
        <end position="30"/>
    </location>
</feature>
<accession>E9SAP7</accession>
<keyword evidence="1" id="KW-0472">Membrane</keyword>
<keyword evidence="1" id="KW-0812">Transmembrane</keyword>
<dbReference type="Proteomes" id="UP000004259">
    <property type="component" value="Unassembled WGS sequence"/>
</dbReference>
<keyword evidence="3" id="KW-1185">Reference proteome</keyword>
<reference evidence="2 3" key="1">
    <citation type="submission" date="2011-02" db="EMBL/GenBank/DDBJ databases">
        <authorList>
            <person name="Nelson K.E."/>
            <person name="Sutton G."/>
            <person name="Torralba M."/>
            <person name="Durkin S."/>
            <person name="Harkins D."/>
            <person name="Montgomery R."/>
            <person name="Ziemer C."/>
            <person name="Klaassens E."/>
            <person name="Ocuiv P."/>
            <person name="Morrison M."/>
        </authorList>
    </citation>
    <scope>NUCLEOTIDE SEQUENCE [LARGE SCALE GENOMIC DNA]</scope>
    <source>
        <strain evidence="2 3">8</strain>
    </source>
</reference>
<organism evidence="2 3">
    <name type="scientific">Ruminococcus albus 8</name>
    <dbReference type="NCBI Taxonomy" id="246199"/>
    <lineage>
        <taxon>Bacteria</taxon>
        <taxon>Bacillati</taxon>
        <taxon>Bacillota</taxon>
        <taxon>Clostridia</taxon>
        <taxon>Eubacteriales</taxon>
        <taxon>Oscillospiraceae</taxon>
        <taxon>Ruminococcus</taxon>
    </lineage>
</organism>
<dbReference type="AlphaFoldDB" id="E9SAP7"/>
<evidence type="ECO:0000256" key="1">
    <source>
        <dbReference type="SAM" id="Phobius"/>
    </source>
</evidence>
<keyword evidence="1" id="KW-1133">Transmembrane helix</keyword>
<evidence type="ECO:0000313" key="2">
    <source>
        <dbReference type="EMBL" id="EGC03674.1"/>
    </source>
</evidence>
<dbReference type="OrthoDB" id="1829101at2"/>
<dbReference type="EMBL" id="ADKM02000062">
    <property type="protein sequence ID" value="EGC03674.1"/>
    <property type="molecule type" value="Genomic_DNA"/>
</dbReference>
<comment type="caution">
    <text evidence="2">The sequence shown here is derived from an EMBL/GenBank/DDBJ whole genome shotgun (WGS) entry which is preliminary data.</text>
</comment>